<dbReference type="GO" id="GO:0000976">
    <property type="term" value="F:transcription cis-regulatory region binding"/>
    <property type="evidence" value="ECO:0007669"/>
    <property type="project" value="TreeGrafter"/>
</dbReference>
<dbReference type="InterPro" id="IPR051089">
    <property type="entry name" value="prtT"/>
</dbReference>
<evidence type="ECO:0000256" key="6">
    <source>
        <dbReference type="SAM" id="MobiDB-lite"/>
    </source>
</evidence>
<evidence type="ECO:0000256" key="2">
    <source>
        <dbReference type="ARBA" id="ARBA00023015"/>
    </source>
</evidence>
<protein>
    <recommendedName>
        <fullName evidence="9">Transcription factor domain-containing protein</fullName>
    </recommendedName>
</protein>
<name>A0AAN9YUU3_9PEZI</name>
<proteinExistence type="predicted"/>
<feature type="region of interest" description="Disordered" evidence="6">
    <location>
        <begin position="43"/>
        <end position="84"/>
    </location>
</feature>
<keyword evidence="4" id="KW-0804">Transcription</keyword>
<reference evidence="7 8" key="1">
    <citation type="submission" date="2024-02" db="EMBL/GenBank/DDBJ databases">
        <title>De novo assembly and annotation of 12 fungi associated with fruit tree decline syndrome in Ontario, Canada.</title>
        <authorList>
            <person name="Sulman M."/>
            <person name="Ellouze W."/>
            <person name="Ilyukhin E."/>
        </authorList>
    </citation>
    <scope>NUCLEOTIDE SEQUENCE [LARGE SCALE GENOMIC DNA]</scope>
    <source>
        <strain evidence="7 8">M11/M66-122</strain>
    </source>
</reference>
<keyword evidence="2" id="KW-0805">Transcription regulation</keyword>
<evidence type="ECO:0000256" key="3">
    <source>
        <dbReference type="ARBA" id="ARBA00023125"/>
    </source>
</evidence>
<dbReference type="AlphaFoldDB" id="A0AAN9YUU3"/>
<comment type="caution">
    <text evidence="7">The sequence shown here is derived from an EMBL/GenBank/DDBJ whole genome shotgun (WGS) entry which is preliminary data.</text>
</comment>
<gene>
    <name evidence="7" type="ORF">SLS62_003320</name>
</gene>
<evidence type="ECO:0000256" key="1">
    <source>
        <dbReference type="ARBA" id="ARBA00004123"/>
    </source>
</evidence>
<evidence type="ECO:0000313" key="8">
    <source>
        <dbReference type="Proteomes" id="UP001320420"/>
    </source>
</evidence>
<keyword evidence="8" id="KW-1185">Reference proteome</keyword>
<evidence type="ECO:0000313" key="7">
    <source>
        <dbReference type="EMBL" id="KAK7754760.1"/>
    </source>
</evidence>
<dbReference type="EMBL" id="JAKJXP020000018">
    <property type="protein sequence ID" value="KAK7754760.1"/>
    <property type="molecule type" value="Genomic_DNA"/>
</dbReference>
<accession>A0AAN9YUU3</accession>
<dbReference type="CDD" id="cd12148">
    <property type="entry name" value="fungal_TF_MHR"/>
    <property type="match status" value="1"/>
</dbReference>
<evidence type="ECO:0000256" key="4">
    <source>
        <dbReference type="ARBA" id="ARBA00023163"/>
    </source>
</evidence>
<dbReference type="PANTHER" id="PTHR31845">
    <property type="entry name" value="FINGER DOMAIN PROTEIN, PUTATIVE-RELATED"/>
    <property type="match status" value="1"/>
</dbReference>
<organism evidence="7 8">
    <name type="scientific">Diatrype stigma</name>
    <dbReference type="NCBI Taxonomy" id="117547"/>
    <lineage>
        <taxon>Eukaryota</taxon>
        <taxon>Fungi</taxon>
        <taxon>Dikarya</taxon>
        <taxon>Ascomycota</taxon>
        <taxon>Pezizomycotina</taxon>
        <taxon>Sordariomycetes</taxon>
        <taxon>Xylariomycetidae</taxon>
        <taxon>Xylariales</taxon>
        <taxon>Diatrypaceae</taxon>
        <taxon>Diatrype</taxon>
    </lineage>
</organism>
<comment type="subcellular location">
    <subcellularLocation>
        <location evidence="1">Nucleus</location>
    </subcellularLocation>
</comment>
<evidence type="ECO:0000256" key="5">
    <source>
        <dbReference type="ARBA" id="ARBA00023242"/>
    </source>
</evidence>
<dbReference type="PANTHER" id="PTHR31845:SF37">
    <property type="entry name" value="TRANSCRIPTION FACTOR DOMAIN-CONTAINING PROTEIN"/>
    <property type="match status" value="1"/>
</dbReference>
<dbReference type="GO" id="GO:0000981">
    <property type="term" value="F:DNA-binding transcription factor activity, RNA polymerase II-specific"/>
    <property type="evidence" value="ECO:0007669"/>
    <property type="project" value="TreeGrafter"/>
</dbReference>
<sequence length="644" mass="71580">MTSSLPENQETAPPLLSKTCQNCYHLKIRRIEALESKIDELMRSRASSPANDTSIAPETTRERSLSSSSPGSSNGAVLGGGPRSSGDVIEDGFLTMERANHLVGIYKTTLTTHFPFVVIPPQTSAETLRHERPFLFLAVLAASSFHDMPLQRILGGVLKQTVNDRMIQGATSSFEFLQGLLVFLAWSHFHPKPRRYSQFLQLAISIVSDLRLDRKPIGSWENHVGSRLHDPNMQRNAPPEWGSDEKRALAGCFYLSSTVSKLLQKLNAFPYTRYLEECCVSLCEQYEYPSDEHLYYIIRLQRIMEAIEYMTQQHTNGPTARAAVLDLRSQLESFRNHLPFDLSDNQPLFMQYHTAEMYLCQAASFSKTTAQLLDADAAAMHAELLSSGITAAKSLLDYYLQLPVYADMAFNNSEWIQISFAITVSSRLAITTAAAAASSSATNPQQQQQTAGALRQTPSLDLSSILRHLSLRIGALVTQQVDARGGRDIFYDYEQRVRRMQAWYERCFGSGEAPIVAPRKRSSIKVEHQHHQHQHHQQPITSAPQQQHGMTMTGVLSAPPFTHDALGLLSQPPSGATTPVNLYPAVAAAEPAQSYFPNLAGGADPCGVWSADSSQANTPDMKMTELFPELDYIFCDWLSPPIET</sequence>
<keyword evidence="5" id="KW-0539">Nucleus</keyword>
<evidence type="ECO:0008006" key="9">
    <source>
        <dbReference type="Google" id="ProtNLM"/>
    </source>
</evidence>
<feature type="compositionally biased region" description="Polar residues" evidence="6">
    <location>
        <begin position="45"/>
        <end position="57"/>
    </location>
</feature>
<dbReference type="GO" id="GO:0005634">
    <property type="term" value="C:nucleus"/>
    <property type="evidence" value="ECO:0007669"/>
    <property type="project" value="UniProtKB-SubCell"/>
</dbReference>
<keyword evidence="3" id="KW-0238">DNA-binding</keyword>
<dbReference type="Proteomes" id="UP001320420">
    <property type="component" value="Unassembled WGS sequence"/>
</dbReference>